<organism evidence="2 3">
    <name type="scientific">Candida albicans</name>
    <name type="common">Yeast</name>
    <dbReference type="NCBI Taxonomy" id="5476"/>
    <lineage>
        <taxon>Eukaryota</taxon>
        <taxon>Fungi</taxon>
        <taxon>Dikarya</taxon>
        <taxon>Ascomycota</taxon>
        <taxon>Saccharomycotina</taxon>
        <taxon>Pichiomycetes</taxon>
        <taxon>Debaryomycetaceae</taxon>
        <taxon>Candida/Lodderomyces clade</taxon>
        <taxon>Candida</taxon>
    </lineage>
</organism>
<gene>
    <name evidence="2" type="ORF">FOB64_006385</name>
</gene>
<dbReference type="PANTHER" id="PTHR18460:SF3">
    <property type="entry name" value="TELO2-INTERACTING PROTEIN 1 HOMOLOG"/>
    <property type="match status" value="1"/>
</dbReference>
<proteinExistence type="predicted"/>
<evidence type="ECO:0000259" key="1">
    <source>
        <dbReference type="Pfam" id="PF24173"/>
    </source>
</evidence>
<accession>A0A8H6F143</accession>
<dbReference type="AlphaFoldDB" id="A0A8H6F143"/>
<evidence type="ECO:0000313" key="3">
    <source>
        <dbReference type="Proteomes" id="UP000536275"/>
    </source>
</evidence>
<feature type="domain" description="TTI1 N-terminal TPR" evidence="1">
    <location>
        <begin position="26"/>
        <end position="393"/>
    </location>
</feature>
<evidence type="ECO:0000313" key="2">
    <source>
        <dbReference type="EMBL" id="KAF6063412.1"/>
    </source>
</evidence>
<dbReference type="InterPro" id="IPR052587">
    <property type="entry name" value="TELO2-interacting_protein_1"/>
</dbReference>
<comment type="caution">
    <text evidence="2">The sequence shown here is derived from an EMBL/GenBank/DDBJ whole genome shotgun (WGS) entry which is preliminary data.</text>
</comment>
<protein>
    <recommendedName>
        <fullName evidence="1">TTI1 N-terminal TPR domain-containing protein</fullName>
    </recommendedName>
</protein>
<name>A0A8H6F143_CANAX</name>
<dbReference type="PANTHER" id="PTHR18460">
    <property type="entry name" value="TEL2 INTERACTING PROTEIN 1 TTI1 FAMILY MEMBER"/>
    <property type="match status" value="1"/>
</dbReference>
<dbReference type="GO" id="GO:0005737">
    <property type="term" value="C:cytoplasm"/>
    <property type="evidence" value="ECO:0007669"/>
    <property type="project" value="TreeGrafter"/>
</dbReference>
<reference evidence="2 3" key="1">
    <citation type="submission" date="2020-03" db="EMBL/GenBank/DDBJ databases">
        <title>FDA dAtabase for Regulatory Grade micrObial Sequences (FDA-ARGOS): Supporting development and validation of Infectious Disease Dx tests.</title>
        <authorList>
            <person name="Campos J."/>
            <person name="Goldberg B."/>
            <person name="Tallon L."/>
            <person name="Sadzewicz L."/>
            <person name="Vavikolanu K."/>
            <person name="Mehta A."/>
            <person name="Aluvathingal J."/>
            <person name="Nadendla S."/>
            <person name="Nandy P."/>
            <person name="Geyer C."/>
            <person name="Yan Y."/>
            <person name="Sichtig H."/>
        </authorList>
    </citation>
    <scope>NUCLEOTIDE SEQUENCE [LARGE SCALE GENOMIC DNA]</scope>
    <source>
        <strain evidence="2 3">FDAARGOS_656</strain>
    </source>
</reference>
<dbReference type="EMBL" id="JABWAD010000061">
    <property type="protein sequence ID" value="KAF6063412.1"/>
    <property type="molecule type" value="Genomic_DNA"/>
</dbReference>
<sequence length="644" mass="73022">MTSSSQLSASSNESIQNERLLSSSLFDQIRPVCIELSEASTSQPFNTNKVVNLMISMEDILKKHHDEYNKDGNFRIYQLSPKLADYIFYPLSNILKQPALDDTIIQHLFGIIRFLVEYSWSFNVNFVLTDQLLPLVIYLSSGDLNKEPLLITKKSIQFKIATVSVLYTITSTLNKEYFQSLTEKRLLFISNVITICLSIIVGSRVESQDTIQLVLKCLSLISNVKRYLNSSQISIILPGIVSSITKFISLNLNLNYQIIIQFLRLLSGFICASFNDKELDAQIELNEGISDISEIHVGWDDDNETLDNNSLYSDVTITENDHRSSAWLKATSKQLKLSLIIIFKSILLGSRNRHRLRSKQELYDEILGFVETILKNCFNSLFKEFASLAIDIVSILGYVTSEDNKEMADKTNKLSNTLCMIIEGETNKEEVLFELVKTKLADLIDNKLSGIVFALDEDKISSTVASMMFNFKYVADRFKFESSKPIKSSNASGLLETSSMTNQLDSIELPGYINAKGVVKQEPSKKEQDKRAYIHNLKTISRNWNTNEINNSSGNTLIGISSKFSETILQNFINYLSSLKYEASNSSTLTELENIFELADDNDMITKSTSLWVASNYYKRSILGKVINFDLGKYLVLDDDEDWK</sequence>
<dbReference type="Proteomes" id="UP000536275">
    <property type="component" value="Unassembled WGS sequence"/>
</dbReference>
<dbReference type="Pfam" id="PF24173">
    <property type="entry name" value="TPR_TTI1_N"/>
    <property type="match status" value="1"/>
</dbReference>
<dbReference type="InterPro" id="IPR057566">
    <property type="entry name" value="TPR_TTI1_N"/>
</dbReference>